<reference evidence="2 3" key="2">
    <citation type="journal article" date="2021" name="Int. J. Syst. Evol. Microbiol.">
        <title>Roseibium litorale sp. nov., isolated from a tidal flat sediment and proposal for the reclassification of Labrenzia polysiphoniae as Roseibium polysiphoniae comb. nov.</title>
        <authorList>
            <person name="Liu Y."/>
            <person name="Pei T."/>
            <person name="Du J."/>
            <person name="Chao M."/>
            <person name="Deng M.R."/>
            <person name="Zhu H."/>
        </authorList>
    </citation>
    <scope>NUCLEOTIDE SEQUENCE [LARGE SCALE GENOMIC DNA]</scope>
    <source>
        <strain evidence="2 3">4C16A</strain>
    </source>
</reference>
<sequence>MQTDEITSDGLPQEAAGAAAYFRIFVAAVNTSGTLGYFDQTSENGPYSGSFTPLTGDAYVPATLRAGTTTNGYVALLAEDNATGHLSFIREEPEGTDRFEVPLDLGLPAAGPCKSTAMIRGIDGMINVFAVCADQTIWWKYANSYSVREETITTTPPGTETPIEVTVPVRVPPDQAWSDWQQLPGALVSLSAFHNADGRICLVGLNASQVPYLNMQTSDHPQLPEHWAGWENISGGLTGFEQITAAISGNAIAHIFARIGSKIYQRVQTEVDGSEFTDWVLFSSFPDTVSTLTLGPARNTGLYLAAQVGSAIYGCNEIMDGSGSWTQPAIIAHMDGNCTLSLWPNADGQLSLFALQSASSTLFCITQLVSDRWSATWQPIGAALTGFALTSDVTPNP</sequence>
<dbReference type="RefSeq" id="WP_192147076.1">
    <property type="nucleotide sequence ID" value="NZ_JACYXI010000002.1"/>
</dbReference>
<gene>
    <name evidence="2" type="ORF">IG616_05235</name>
</gene>
<proteinExistence type="predicted"/>
<name>A0ABR9CJM5_9HYPH</name>
<dbReference type="InterPro" id="IPR058502">
    <property type="entry name" value="PLL-like_beta-prop"/>
</dbReference>
<reference evidence="3" key="1">
    <citation type="submission" date="2020-09" db="EMBL/GenBank/DDBJ databases">
        <title>The genome sequence of strain Labrenzia suaedae 4C16A.</title>
        <authorList>
            <person name="Liu Y."/>
        </authorList>
    </citation>
    <scope>NUCLEOTIDE SEQUENCE [LARGE SCALE GENOMIC DNA]</scope>
    <source>
        <strain evidence="3">4C16A</strain>
    </source>
</reference>
<dbReference type="Pfam" id="PF26607">
    <property type="entry name" value="DUF8189"/>
    <property type="match status" value="1"/>
</dbReference>
<evidence type="ECO:0000313" key="2">
    <source>
        <dbReference type="EMBL" id="MBD8890938.1"/>
    </source>
</evidence>
<dbReference type="EMBL" id="JACYXI010000002">
    <property type="protein sequence ID" value="MBD8890938.1"/>
    <property type="molecule type" value="Genomic_DNA"/>
</dbReference>
<protein>
    <recommendedName>
        <fullName evidence="1">PLL-like beta propeller domain-containing protein</fullName>
    </recommendedName>
</protein>
<organism evidence="2 3">
    <name type="scientific">Roseibium litorale</name>
    <dbReference type="NCBI Taxonomy" id="2803841"/>
    <lineage>
        <taxon>Bacteria</taxon>
        <taxon>Pseudomonadati</taxon>
        <taxon>Pseudomonadota</taxon>
        <taxon>Alphaproteobacteria</taxon>
        <taxon>Hyphomicrobiales</taxon>
        <taxon>Stappiaceae</taxon>
        <taxon>Roseibium</taxon>
    </lineage>
</organism>
<keyword evidence="3" id="KW-1185">Reference proteome</keyword>
<comment type="caution">
    <text evidence="2">The sequence shown here is derived from an EMBL/GenBank/DDBJ whole genome shotgun (WGS) entry which is preliminary data.</text>
</comment>
<accession>A0ABR9CJM5</accession>
<feature type="domain" description="PLL-like beta propeller" evidence="1">
    <location>
        <begin position="172"/>
        <end position="383"/>
    </location>
</feature>
<evidence type="ECO:0000313" key="3">
    <source>
        <dbReference type="Proteomes" id="UP000632063"/>
    </source>
</evidence>
<evidence type="ECO:0000259" key="1">
    <source>
        <dbReference type="Pfam" id="PF26607"/>
    </source>
</evidence>
<dbReference type="Proteomes" id="UP000632063">
    <property type="component" value="Unassembled WGS sequence"/>
</dbReference>
<dbReference type="SUPFAM" id="SSF89372">
    <property type="entry name" value="Fucose-specific lectin"/>
    <property type="match status" value="1"/>
</dbReference>